<feature type="transmembrane region" description="Helical" evidence="1">
    <location>
        <begin position="184"/>
        <end position="210"/>
    </location>
</feature>
<keyword evidence="4" id="KW-1185">Reference proteome</keyword>
<organism evidence="3 4">
    <name type="scientific">Alsobacter soli</name>
    <dbReference type="NCBI Taxonomy" id="2109933"/>
    <lineage>
        <taxon>Bacteria</taxon>
        <taxon>Pseudomonadati</taxon>
        <taxon>Pseudomonadota</taxon>
        <taxon>Alphaproteobacteria</taxon>
        <taxon>Hyphomicrobiales</taxon>
        <taxon>Alsobacteraceae</taxon>
        <taxon>Alsobacter</taxon>
    </lineage>
</organism>
<evidence type="ECO:0000313" key="3">
    <source>
        <dbReference type="EMBL" id="PSC03587.1"/>
    </source>
</evidence>
<keyword evidence="1" id="KW-1133">Transmembrane helix</keyword>
<evidence type="ECO:0000313" key="4">
    <source>
        <dbReference type="Proteomes" id="UP000239772"/>
    </source>
</evidence>
<feature type="domain" description="DUF1206" evidence="2">
    <location>
        <begin position="95"/>
        <end position="164"/>
    </location>
</feature>
<dbReference type="Proteomes" id="UP000239772">
    <property type="component" value="Unassembled WGS sequence"/>
</dbReference>
<feature type="transmembrane region" description="Helical" evidence="1">
    <location>
        <begin position="54"/>
        <end position="75"/>
    </location>
</feature>
<comment type="caution">
    <text evidence="3">The sequence shown here is derived from an EMBL/GenBank/DDBJ whole genome shotgun (WGS) entry which is preliminary data.</text>
</comment>
<dbReference type="EMBL" id="PVZS01000023">
    <property type="protein sequence ID" value="PSC03587.1"/>
    <property type="molecule type" value="Genomic_DNA"/>
</dbReference>
<feature type="transmembrane region" description="Helical" evidence="1">
    <location>
        <begin position="12"/>
        <end position="34"/>
    </location>
</feature>
<feature type="transmembrane region" description="Helical" evidence="1">
    <location>
        <begin position="95"/>
        <end position="119"/>
    </location>
</feature>
<sequence length="279" mass="28665">MQDSFTEQMARAGYVARGVVFILVGGLATLAGLGNGSRAPDSHGALQTLLAQPFGAVLLAALALGMLAFAAWRVAQAILDADHLGSSGKALARRLGYGVGAVVNGGVAASAASLIFTYSARSGEQSAHDWTGYVLSLPFGRALVGLIGAGVVVAGIGAGWKAWTAKFTEHLSLDQKARTWVLPLGRIGYAARAVVFVLIGGFLVAAAVHANAREARGLAGALAELQAQTYGSALLLLTALGLFAFGVFQLAAARFRRIDAPKLGEAGDRLKQQARQALG</sequence>
<feature type="domain" description="DUF1206" evidence="2">
    <location>
        <begin position="12"/>
        <end position="79"/>
    </location>
</feature>
<evidence type="ECO:0000256" key="1">
    <source>
        <dbReference type="SAM" id="Phobius"/>
    </source>
</evidence>
<name>A0A2T1HPN2_9HYPH</name>
<protein>
    <recommendedName>
        <fullName evidence="2">DUF1206 domain-containing protein</fullName>
    </recommendedName>
</protein>
<proteinExistence type="predicted"/>
<keyword evidence="1" id="KW-0812">Transmembrane</keyword>
<gene>
    <name evidence="3" type="ORF">SLNSH_18280</name>
</gene>
<feature type="transmembrane region" description="Helical" evidence="1">
    <location>
        <begin position="230"/>
        <end position="252"/>
    </location>
</feature>
<dbReference type="Pfam" id="PF06724">
    <property type="entry name" value="DUF1206"/>
    <property type="match status" value="3"/>
</dbReference>
<accession>A0A2T1HPN2</accession>
<reference evidence="4" key="1">
    <citation type="submission" date="2018-03" db="EMBL/GenBank/DDBJ databases">
        <authorList>
            <person name="Sun L."/>
            <person name="Liu H."/>
            <person name="Chen W."/>
            <person name="Huang K."/>
            <person name="Liu W."/>
            <person name="Gao X."/>
        </authorList>
    </citation>
    <scope>NUCLEOTIDE SEQUENCE [LARGE SCALE GENOMIC DNA]</scope>
    <source>
        <strain evidence="4">SH9</strain>
    </source>
</reference>
<dbReference type="OrthoDB" id="5702018at2"/>
<keyword evidence="1" id="KW-0472">Membrane</keyword>
<dbReference type="InterPro" id="IPR009597">
    <property type="entry name" value="DUF1206"/>
</dbReference>
<feature type="domain" description="DUF1206" evidence="2">
    <location>
        <begin position="187"/>
        <end position="256"/>
    </location>
</feature>
<evidence type="ECO:0000259" key="2">
    <source>
        <dbReference type="Pfam" id="PF06724"/>
    </source>
</evidence>
<dbReference type="AlphaFoldDB" id="A0A2T1HPN2"/>
<feature type="transmembrane region" description="Helical" evidence="1">
    <location>
        <begin position="139"/>
        <end position="163"/>
    </location>
</feature>